<evidence type="ECO:0008006" key="4">
    <source>
        <dbReference type="Google" id="ProtNLM"/>
    </source>
</evidence>
<dbReference type="InterPro" id="IPR011049">
    <property type="entry name" value="Serralysin-like_metalloprot_C"/>
</dbReference>
<proteinExistence type="predicted"/>
<evidence type="ECO:0000313" key="2">
    <source>
        <dbReference type="EMBL" id="TRU30226.1"/>
    </source>
</evidence>
<dbReference type="GO" id="GO:0005509">
    <property type="term" value="F:calcium ion binding"/>
    <property type="evidence" value="ECO:0007669"/>
    <property type="project" value="InterPro"/>
</dbReference>
<organism evidence="2 3">
    <name type="scientific">Microcystis aeruginosa Ma_SC_T_19800800_S464</name>
    <dbReference type="NCBI Taxonomy" id="2486257"/>
    <lineage>
        <taxon>Bacteria</taxon>
        <taxon>Bacillati</taxon>
        <taxon>Cyanobacteriota</taxon>
        <taxon>Cyanophyceae</taxon>
        <taxon>Oscillatoriophycideae</taxon>
        <taxon>Chroococcales</taxon>
        <taxon>Microcystaceae</taxon>
        <taxon>Microcystis</taxon>
    </lineage>
</organism>
<feature type="coiled-coil region" evidence="1">
    <location>
        <begin position="602"/>
        <end position="719"/>
    </location>
</feature>
<comment type="caution">
    <text evidence="2">The sequence shown here is derived from an EMBL/GenBank/DDBJ whole genome shotgun (WGS) entry which is preliminary data.</text>
</comment>
<evidence type="ECO:0000256" key="1">
    <source>
        <dbReference type="SAM" id="Coils"/>
    </source>
</evidence>
<accession>A0A552E6Y9</accession>
<feature type="non-terminal residue" evidence="2">
    <location>
        <position position="2070"/>
    </location>
</feature>
<protein>
    <recommendedName>
        <fullName evidence="4">Dystroglycan-type cadherin-like domain-containing protein</fullName>
    </recommendedName>
</protein>
<feature type="coiled-coil region" evidence="1">
    <location>
        <begin position="456"/>
        <end position="490"/>
    </location>
</feature>
<keyword evidence="1" id="KW-0175">Coiled coil</keyword>
<sequence length="2070" mass="228145">GTDRHYIGDFDGDGRDDILVQRSNWIGVLSYDVTGQYLTSKTVINNWVGGWLMDGTDRHYIGDFNNDGTNDVVIQRSNSIGIIGSIYHPSTDEIRNKYYPELNNTATLATLQQQINDQQTQTQQQIDQLKNSISQKQAEAAASISQADWYQEKSAFYWEQSRKQGPTWTEWRSYKKRGLFKSKTEWTAITHVDHNWIIWDTYTKQATALRQHADQLLKGVQTDTLNKDTTTTILDQWNKANTVANEAALSQTEFIHLLQQLEAERKLSEDKIAQINDWEKLLPILQTQLQQATQDAATATTNVQKETSEYQTSKDNYLNALNSVLQKRAELQTQTQLLQQDITAAKNWAIQQTTYLADELTQTQTLITQLQTQRDLIPPTSLDNGGEENLTKKAQLDQSIQLLTQKQTVLTAQQATLTQKQTLLSTQEQVLLTEYQLLDATLASPDKDTSTLEQQLTDTRKTLAEVQKLAEQAEASSQALTAVMEDLQASLLLQNDKYLSAIKDKQQALKGLLEATELEKNYTLQATTKRQTLNGIESQLLTILKQANDAGSQEAAKLLEVANANNMATAAELYYKDYRDLASDKGGGCSGGIARPEDLLLADKYYAQMQEYRQLQQQAQQQASQFTALRQAAESQITLLDGQKALATQELAQLQQSIGNSQEAIEAHKQEIAVAEFRIDALSQLKDWTNQTLLQVLSVEKFNLAQAQLEQEIAEKRGQLIDDAVAAQLEKQRLDIQRDRQIAVTKLEQLNQLNTEEALQQAINNLRTDLGINPIENIITQADYKGQLAGILADLDALKQRQPNLPQDIKTLLTATTQDIHTALQGKEAKTIQDNLLKTATALVDQSNKLNAEVAKLDQEEQKYIALLKQSETNLKSATKSLYDEIKNGQVSDQEKALINAKNLEILYQIGYAKGAVDLSSELAKQSKTILEQIIQGRIQERKARKKAFVNEIIGTVTLVISAASAVLTAGASLGINAALGLSAGTISSITATLNTINTSLSVLQAAYNGDWSTAIFRAGLSLAGSLGDIAGLSPQTVTALKTSINSAYVAYKGGDSIAVLLSAIQGVGAIAADGIDLSDLSKVSDAKTLLITASQISTVVHSGIQAIENGDVLKGIQALGQALGTISKNFSLGLEEVAKQQLEKLTGLGWEKLNKIIDLGGNAYNAIKNEDWSDLVKAIGGTIKIIDEDFASEAEQQGRKALQDLTGLTWDDFETLTKASQSLRVAIKTKNIADISASLNQIANVWIDDKTLNQKLVSNLSLDWQDLTDIAQTIDTVIPAIRDGNTENWVNATDKLLNIWEKNASLQKQLKDKAKLEWTEFKQLVAIGQTVATAVDQSSINSWVDALKTTLDWALKENSFDNNKVKQIINLANQKNDTASWVKAVDELLGVAKDATALRNKLGGITGVKWEDFKQVINSGQAIATAIEDGKFTNWRDALKTTLNIWVDDATLQQKIETTTELKWEQLTRIGSTYEAIRKADKKGDTASWLQAADQTLTLWEKDATLKNKVKNLTGLDWQGLKDLVAVGKTINTAIDQKTYEAWRNALKQTINFWVSDQKLNKNLESLTGLNWEQLDKIGQASDALYHTYDKVKQIVDEAAASDSYKDWLKGVKDVYKLWKDDPILRKKVTDAGKVIWSEVEGIFKAEDTLAQQDKAATVEAAIEKTVDGVEVTIQQKLEKAIGLSWSQVKAIAKSGEIIFKAIESNTTDQWIKSSNAILDIWQKDTELRQILKDQYKIDWKNIEASVKSGQNIAQAIKDNTVQSWGSALQNILNIWSATVTLNSQQTTKLQQTNDLINQVKNNNDPQAWLTATNKVIDLWKNETTWQTYLEQNIKLSWQDISNSVQSGQIIALEPNGLKAWVNNLKGVVSIWKSDQEVKNALENVSEFNWQSLSNIVSYNGIVVSKITGDNKDNNLVGTAADEYLEGKDGNDILTGGVGNDTLNGGAGIDTLIGGLGNDTYQIDTTTDTITENANQGTDTVESSVTYTLGNNLENLTLTGTTAINGTGNALNNIITGNSSNNTLIGGAGNDTLIGGLGNDTYQVDTTTDTITENANQGTDTVQSSVTYT</sequence>
<dbReference type="PRINTS" id="PR00313">
    <property type="entry name" value="CABNDNGRPT"/>
</dbReference>
<dbReference type="PROSITE" id="PS00330">
    <property type="entry name" value="HEMOLYSIN_CALCIUM"/>
    <property type="match status" value="2"/>
</dbReference>
<name>A0A552E6Y9_MICAE</name>
<dbReference type="InterPro" id="IPR018511">
    <property type="entry name" value="Hemolysin-typ_Ca-bd_CS"/>
</dbReference>
<feature type="non-terminal residue" evidence="2">
    <location>
        <position position="1"/>
    </location>
</feature>
<reference evidence="2 3" key="1">
    <citation type="submission" date="2019-01" db="EMBL/GenBank/DDBJ databases">
        <title>Coherence of Microcystis species and biogeography revealed through population genomics.</title>
        <authorList>
            <person name="Perez-Carrascal O.M."/>
            <person name="Terrat Y."/>
            <person name="Giani A."/>
            <person name="Fortin N."/>
            <person name="Tromas N."/>
            <person name="Shapiro B.J."/>
        </authorList>
    </citation>
    <scope>NUCLEOTIDE SEQUENCE [LARGE SCALE GENOMIC DNA]</scope>
    <source>
        <strain evidence="2">Ma_SC_T_19800800_S464</strain>
    </source>
</reference>
<dbReference type="InterPro" id="IPR001343">
    <property type="entry name" value="Hemolysn_Ca-bd"/>
</dbReference>
<evidence type="ECO:0000313" key="3">
    <source>
        <dbReference type="Proteomes" id="UP000319313"/>
    </source>
</evidence>
<feature type="coiled-coil region" evidence="1">
    <location>
        <begin position="108"/>
        <end position="139"/>
    </location>
</feature>
<dbReference type="SUPFAM" id="SSF51120">
    <property type="entry name" value="beta-Roll"/>
    <property type="match status" value="2"/>
</dbReference>
<dbReference type="Gene3D" id="2.150.10.10">
    <property type="entry name" value="Serralysin-like metalloprotease, C-terminal"/>
    <property type="match status" value="2"/>
</dbReference>
<dbReference type="Proteomes" id="UP000319313">
    <property type="component" value="Unassembled WGS sequence"/>
</dbReference>
<dbReference type="Pfam" id="PF00353">
    <property type="entry name" value="HemolysinCabind"/>
    <property type="match status" value="2"/>
</dbReference>
<feature type="coiled-coil region" evidence="1">
    <location>
        <begin position="275"/>
        <end position="341"/>
    </location>
</feature>
<gene>
    <name evidence="2" type="ORF">EWV81_00465</name>
</gene>
<dbReference type="EMBL" id="SFBL01000003">
    <property type="protein sequence ID" value="TRU30226.1"/>
    <property type="molecule type" value="Genomic_DNA"/>
</dbReference>
<dbReference type="SUPFAM" id="SSF69318">
    <property type="entry name" value="Integrin alpha N-terminal domain"/>
    <property type="match status" value="1"/>
</dbReference>
<dbReference type="InterPro" id="IPR028994">
    <property type="entry name" value="Integrin_alpha_N"/>
</dbReference>